<evidence type="ECO:0000256" key="2">
    <source>
        <dbReference type="ARBA" id="ARBA00022448"/>
    </source>
</evidence>
<keyword evidence="7 10" id="KW-0472">Membrane</keyword>
<protein>
    <submittedName>
        <fullName evidence="11">YeeE/YedE family protein</fullName>
    </submittedName>
</protein>
<keyword evidence="5 10" id="KW-0812">Transmembrane</keyword>
<feature type="transmembrane region" description="Helical" evidence="10">
    <location>
        <begin position="136"/>
        <end position="155"/>
    </location>
</feature>
<comment type="caution">
    <text evidence="11">The sequence shown here is derived from an EMBL/GenBank/DDBJ whole genome shotgun (WGS) entry which is preliminary data.</text>
</comment>
<feature type="region of interest" description="Disordered" evidence="9">
    <location>
        <begin position="1"/>
        <end position="36"/>
    </location>
</feature>
<dbReference type="Proteomes" id="UP001597327">
    <property type="component" value="Unassembled WGS sequence"/>
</dbReference>
<keyword evidence="4" id="KW-0997">Cell inner membrane</keyword>
<organism evidence="11 12">
    <name type="scientific">Roseibium aestuarii</name>
    <dbReference type="NCBI Taxonomy" id="2600299"/>
    <lineage>
        <taxon>Bacteria</taxon>
        <taxon>Pseudomonadati</taxon>
        <taxon>Pseudomonadota</taxon>
        <taxon>Alphaproteobacteria</taxon>
        <taxon>Hyphomicrobiales</taxon>
        <taxon>Stappiaceae</taxon>
        <taxon>Roseibium</taxon>
    </lineage>
</organism>
<evidence type="ECO:0000256" key="3">
    <source>
        <dbReference type="ARBA" id="ARBA00022475"/>
    </source>
</evidence>
<keyword evidence="2" id="KW-0813">Transport</keyword>
<comment type="similarity">
    <text evidence="8">Belongs to the TsuA/YedE (TC 9.B.102) family.</text>
</comment>
<evidence type="ECO:0000313" key="12">
    <source>
        <dbReference type="Proteomes" id="UP001597327"/>
    </source>
</evidence>
<feature type="transmembrane region" description="Helical" evidence="10">
    <location>
        <begin position="68"/>
        <end position="89"/>
    </location>
</feature>
<evidence type="ECO:0000256" key="8">
    <source>
        <dbReference type="ARBA" id="ARBA00035655"/>
    </source>
</evidence>
<keyword evidence="3" id="KW-1003">Cell membrane</keyword>
<evidence type="ECO:0000256" key="1">
    <source>
        <dbReference type="ARBA" id="ARBA00004429"/>
    </source>
</evidence>
<evidence type="ECO:0000313" key="11">
    <source>
        <dbReference type="EMBL" id="MFD1697255.1"/>
    </source>
</evidence>
<reference evidence="12" key="1">
    <citation type="journal article" date="2019" name="Int. J. Syst. Evol. Microbiol.">
        <title>The Global Catalogue of Microorganisms (GCM) 10K type strain sequencing project: providing services to taxonomists for standard genome sequencing and annotation.</title>
        <authorList>
            <consortium name="The Broad Institute Genomics Platform"/>
            <consortium name="The Broad Institute Genome Sequencing Center for Infectious Disease"/>
            <person name="Wu L."/>
            <person name="Ma J."/>
        </authorList>
    </citation>
    <scope>NUCLEOTIDE SEQUENCE [LARGE SCALE GENOMIC DNA]</scope>
    <source>
        <strain evidence="12">JCM 3369</strain>
    </source>
</reference>
<evidence type="ECO:0000256" key="9">
    <source>
        <dbReference type="SAM" id="MobiDB-lite"/>
    </source>
</evidence>
<name>A0ABW4JZ41_9HYPH</name>
<feature type="transmembrane region" description="Helical" evidence="10">
    <location>
        <begin position="109"/>
        <end position="130"/>
    </location>
</feature>
<dbReference type="PANTHER" id="PTHR30574:SF1">
    <property type="entry name" value="SULPHUR TRANSPORT DOMAIN-CONTAINING PROTEIN"/>
    <property type="match status" value="1"/>
</dbReference>
<comment type="subcellular location">
    <subcellularLocation>
        <location evidence="1">Cell inner membrane</location>
        <topology evidence="1">Multi-pass membrane protein</topology>
    </subcellularLocation>
</comment>
<dbReference type="InterPro" id="IPR007272">
    <property type="entry name" value="Sulf_transp_TsuA/YedE"/>
</dbReference>
<feature type="transmembrane region" description="Helical" evidence="10">
    <location>
        <begin position="45"/>
        <end position="62"/>
    </location>
</feature>
<keyword evidence="6 10" id="KW-1133">Transmembrane helix</keyword>
<dbReference type="EMBL" id="JBHUFA010000015">
    <property type="protein sequence ID" value="MFD1697255.1"/>
    <property type="molecule type" value="Genomic_DNA"/>
</dbReference>
<accession>A0ABW4JZ41</accession>
<sequence length="414" mass="42979">MPRLPTSQIEAAPQPSPLSRLDVPGSAPSQGHVCAPADPKGQRKVILAAMLTALGLWILATPEAGARVALAVPLGALAGISLYHARFGFTAAWRRFAEEHRGRGLRAQLLLLGLSSLVALPLIGWGHLIGLPTSGYVFPFGLAAALGATLFGIGMQLGGGCASGTLFTVGGGSTRMVVTLIAFIAGSVWATAHLPWWNGLPALPPVAFAQALGTPQAMLATTAALSGLALLSVWVERRAHGALEREVTPHSLLRGPWSFEAGAVALAFVGIATLLVLGRPWGITSAFALWGAKTLAAFGVPVETWPYWQGQTALSRNLLQDGTSLMNFGIILGALLASGLAGKFAPVRHLHPKDALSAVIGGLLMGYGARLAYGCNIGAYLGGVLSGSLHGWLWLVFAWAGSLIGMRLRPVFAP</sequence>
<feature type="transmembrane region" description="Helical" evidence="10">
    <location>
        <begin position="217"/>
        <end position="236"/>
    </location>
</feature>
<keyword evidence="12" id="KW-1185">Reference proteome</keyword>
<feature type="transmembrane region" description="Helical" evidence="10">
    <location>
        <begin position="354"/>
        <end position="373"/>
    </location>
</feature>
<feature type="transmembrane region" description="Helical" evidence="10">
    <location>
        <begin position="379"/>
        <end position="400"/>
    </location>
</feature>
<evidence type="ECO:0000256" key="6">
    <source>
        <dbReference type="ARBA" id="ARBA00022989"/>
    </source>
</evidence>
<evidence type="ECO:0000256" key="10">
    <source>
        <dbReference type="SAM" id="Phobius"/>
    </source>
</evidence>
<gene>
    <name evidence="11" type="ORF">ACFSC7_17195</name>
</gene>
<feature type="transmembrane region" description="Helical" evidence="10">
    <location>
        <begin position="176"/>
        <end position="197"/>
    </location>
</feature>
<feature type="transmembrane region" description="Helical" evidence="10">
    <location>
        <begin position="324"/>
        <end position="342"/>
    </location>
</feature>
<feature type="transmembrane region" description="Helical" evidence="10">
    <location>
        <begin position="257"/>
        <end position="277"/>
    </location>
</feature>
<proteinExistence type="inferred from homology"/>
<evidence type="ECO:0000256" key="7">
    <source>
        <dbReference type="ARBA" id="ARBA00023136"/>
    </source>
</evidence>
<evidence type="ECO:0000256" key="4">
    <source>
        <dbReference type="ARBA" id="ARBA00022519"/>
    </source>
</evidence>
<dbReference type="Pfam" id="PF04143">
    <property type="entry name" value="Sulf_transp"/>
    <property type="match status" value="1"/>
</dbReference>
<evidence type="ECO:0000256" key="5">
    <source>
        <dbReference type="ARBA" id="ARBA00022692"/>
    </source>
</evidence>
<dbReference type="PANTHER" id="PTHR30574">
    <property type="entry name" value="INNER MEMBRANE PROTEIN YEDE"/>
    <property type="match status" value="1"/>
</dbReference>
<dbReference type="RefSeq" id="WP_208998843.1">
    <property type="nucleotide sequence ID" value="NZ_JBHUFA010000015.1"/>
</dbReference>